<dbReference type="AlphaFoldDB" id="A0A179GS54"/>
<gene>
    <name evidence="2" type="ORF">VFPBJ_05738</name>
</gene>
<proteinExistence type="predicted"/>
<sequence length="95" mass="10574">MGNYGKWRVLDLRLTLFPPTRMALITYTSDSISQLRASKRASKRATRAGPTRAGGLSATKNGGVKKYSRARHGQEELELEGFMIGPPTGLWDRHE</sequence>
<protein>
    <submittedName>
        <fullName evidence="2">Uncharacterized protein</fullName>
    </submittedName>
</protein>
<name>A0A179GS54_PURLI</name>
<dbReference type="Proteomes" id="UP000078240">
    <property type="component" value="Unassembled WGS sequence"/>
</dbReference>
<evidence type="ECO:0000313" key="2">
    <source>
        <dbReference type="EMBL" id="OAQ80153.1"/>
    </source>
</evidence>
<organism evidence="2 3">
    <name type="scientific">Purpureocillium lilacinum</name>
    <name type="common">Paecilomyces lilacinus</name>
    <dbReference type="NCBI Taxonomy" id="33203"/>
    <lineage>
        <taxon>Eukaryota</taxon>
        <taxon>Fungi</taxon>
        <taxon>Dikarya</taxon>
        <taxon>Ascomycota</taxon>
        <taxon>Pezizomycotina</taxon>
        <taxon>Sordariomycetes</taxon>
        <taxon>Hypocreomycetidae</taxon>
        <taxon>Hypocreales</taxon>
        <taxon>Ophiocordycipitaceae</taxon>
        <taxon>Purpureocillium</taxon>
    </lineage>
</organism>
<dbReference type="EMBL" id="LSBH01000004">
    <property type="protein sequence ID" value="OAQ80153.1"/>
    <property type="molecule type" value="Genomic_DNA"/>
</dbReference>
<accession>A0A179GS54</accession>
<reference evidence="2 3" key="1">
    <citation type="submission" date="2016-01" db="EMBL/GenBank/DDBJ databases">
        <title>Biosynthesis of antibiotic leucinostatins and their inhibition on Phytophthora in bio-control Purpureocillium lilacinum.</title>
        <authorList>
            <person name="Wang G."/>
            <person name="Liu Z."/>
            <person name="Lin R."/>
            <person name="Li E."/>
            <person name="Mao Z."/>
            <person name="Ling J."/>
            <person name="Yin W."/>
            <person name="Xie B."/>
        </authorList>
    </citation>
    <scope>NUCLEOTIDE SEQUENCE [LARGE SCALE GENOMIC DNA]</scope>
    <source>
        <strain evidence="2">PLBJ-1</strain>
    </source>
</reference>
<comment type="caution">
    <text evidence="2">The sequence shown here is derived from an EMBL/GenBank/DDBJ whole genome shotgun (WGS) entry which is preliminary data.</text>
</comment>
<evidence type="ECO:0000313" key="3">
    <source>
        <dbReference type="Proteomes" id="UP000078240"/>
    </source>
</evidence>
<evidence type="ECO:0000256" key="1">
    <source>
        <dbReference type="SAM" id="MobiDB-lite"/>
    </source>
</evidence>
<feature type="region of interest" description="Disordered" evidence="1">
    <location>
        <begin position="39"/>
        <end position="67"/>
    </location>
</feature>